<feature type="compositionally biased region" description="Low complexity" evidence="6">
    <location>
        <begin position="372"/>
        <end position="390"/>
    </location>
</feature>
<dbReference type="Pfam" id="PF12638">
    <property type="entry name" value="Staygreen"/>
    <property type="match status" value="1"/>
</dbReference>
<dbReference type="AlphaFoldDB" id="A0A2P6V223"/>
<evidence type="ECO:0000259" key="7">
    <source>
        <dbReference type="Pfam" id="PF12638"/>
    </source>
</evidence>
<comment type="caution">
    <text evidence="8">The sequence shown here is derived from an EMBL/GenBank/DDBJ whole genome shotgun (WGS) entry which is preliminary data.</text>
</comment>
<evidence type="ECO:0000256" key="4">
    <source>
        <dbReference type="ARBA" id="ARBA00022640"/>
    </source>
</evidence>
<evidence type="ECO:0000313" key="9">
    <source>
        <dbReference type="Proteomes" id="UP000239649"/>
    </source>
</evidence>
<evidence type="ECO:0000256" key="2">
    <source>
        <dbReference type="ARBA" id="ARBA00009234"/>
    </source>
</evidence>
<gene>
    <name evidence="8" type="ORF">C2E20_8272</name>
</gene>
<evidence type="ECO:0000313" key="8">
    <source>
        <dbReference type="EMBL" id="PSC68130.1"/>
    </source>
</evidence>
<dbReference type="PANTHER" id="PTHR31750">
    <property type="entry name" value="PROTEIN STAY-GREEN 1, CHLOROPLASTIC-RELATED"/>
    <property type="match status" value="1"/>
</dbReference>
<dbReference type="EMBL" id="LHPF02000042">
    <property type="protein sequence ID" value="PSC68130.1"/>
    <property type="molecule type" value="Genomic_DNA"/>
</dbReference>
<feature type="region of interest" description="Disordered" evidence="6">
    <location>
        <begin position="406"/>
        <end position="429"/>
    </location>
</feature>
<sequence>MAWGTTARALGAPASACEVLGTRLGTQWLAQASCWRCSARAPRRQRQQRHQPARAALLDPPPFDPSKLSVEYLPGGREAALGRSLRRRYTLTHNDVTGSLQLSIGREYNRRQLDGWYTRMLRDEILAEWQETAPPRGGACGEAAAEAAPRPPRPSLHVFCHVSGEELWPAPPQLRSFIFQREMALVLDTIAHAEGGSGGLLAALPQLAASPVYVHLRSDIPALDRVVEWGVLGDRASWRTAQSTVMASLLSSVMGTVDEADATDGSNGRWSRSSFSIASASWDEVGCTTAGWCSEGAGAGSCGGSGGEQPQQASHPQQQPLQQAQQAAQGQPSSSNTTGAHPPLAATSSPLSNSTSSSSPFKGTGTPGGANGATPRVPSSSSSAGSAVNGAVSLAAAQQAERAAWLSVPPPGDSTQRLSGVEVVATRQR</sequence>
<dbReference type="GO" id="GO:0009507">
    <property type="term" value="C:chloroplast"/>
    <property type="evidence" value="ECO:0007669"/>
    <property type="project" value="UniProtKB-SubCell"/>
</dbReference>
<dbReference type="PANTHER" id="PTHR31750:SF4">
    <property type="entry name" value="LP06106P"/>
    <property type="match status" value="1"/>
</dbReference>
<feature type="region of interest" description="Disordered" evidence="6">
    <location>
        <begin position="299"/>
        <end position="390"/>
    </location>
</feature>
<keyword evidence="4" id="KW-0934">Plastid</keyword>
<feature type="domain" description="Staygreen protein" evidence="7">
    <location>
        <begin position="63"/>
        <end position="234"/>
    </location>
</feature>
<evidence type="ECO:0000256" key="3">
    <source>
        <dbReference type="ARBA" id="ARBA00022528"/>
    </source>
</evidence>
<keyword evidence="9" id="KW-1185">Reference proteome</keyword>
<comment type="similarity">
    <text evidence="2">Belongs to the staygreen family.</text>
</comment>
<evidence type="ECO:0000256" key="6">
    <source>
        <dbReference type="SAM" id="MobiDB-lite"/>
    </source>
</evidence>
<proteinExistence type="inferred from homology"/>
<feature type="compositionally biased region" description="Low complexity" evidence="6">
    <location>
        <begin position="308"/>
        <end position="335"/>
    </location>
</feature>
<comment type="subcellular location">
    <subcellularLocation>
        <location evidence="1">Plastid</location>
        <location evidence="1">Chloroplast</location>
    </subcellularLocation>
</comment>
<dbReference type="STRING" id="554055.A0A2P6V223"/>
<dbReference type="OrthoDB" id="1931912at2759"/>
<evidence type="ECO:0000256" key="1">
    <source>
        <dbReference type="ARBA" id="ARBA00004229"/>
    </source>
</evidence>
<dbReference type="InterPro" id="IPR024438">
    <property type="entry name" value="Staygreen"/>
</dbReference>
<dbReference type="Proteomes" id="UP000239649">
    <property type="component" value="Unassembled WGS sequence"/>
</dbReference>
<protein>
    <submittedName>
        <fullName evidence="8">STAY-GREEN chloroplastic-like</fullName>
    </submittedName>
</protein>
<keyword evidence="5" id="KW-0809">Transit peptide</keyword>
<name>A0A2P6V223_9CHLO</name>
<evidence type="ECO:0000256" key="5">
    <source>
        <dbReference type="ARBA" id="ARBA00022946"/>
    </source>
</evidence>
<keyword evidence="3" id="KW-0150">Chloroplast</keyword>
<reference evidence="8 9" key="1">
    <citation type="journal article" date="2018" name="Plant J.">
        <title>Genome sequences of Chlorella sorokiniana UTEX 1602 and Micractinium conductrix SAG 241.80: implications to maltose excretion by a green alga.</title>
        <authorList>
            <person name="Arriola M.B."/>
            <person name="Velmurugan N."/>
            <person name="Zhang Y."/>
            <person name="Plunkett M.H."/>
            <person name="Hondzo H."/>
            <person name="Barney B.M."/>
        </authorList>
    </citation>
    <scope>NUCLEOTIDE SEQUENCE [LARGE SCALE GENOMIC DNA]</scope>
    <source>
        <strain evidence="8 9">SAG 241.80</strain>
    </source>
</reference>
<accession>A0A2P6V223</accession>
<feature type="compositionally biased region" description="Low complexity" evidence="6">
    <location>
        <begin position="342"/>
        <end position="364"/>
    </location>
</feature>
<organism evidence="8 9">
    <name type="scientific">Micractinium conductrix</name>
    <dbReference type="NCBI Taxonomy" id="554055"/>
    <lineage>
        <taxon>Eukaryota</taxon>
        <taxon>Viridiplantae</taxon>
        <taxon>Chlorophyta</taxon>
        <taxon>core chlorophytes</taxon>
        <taxon>Trebouxiophyceae</taxon>
        <taxon>Chlorellales</taxon>
        <taxon>Chlorellaceae</taxon>
        <taxon>Chlorella clade</taxon>
        <taxon>Micractinium</taxon>
    </lineage>
</organism>